<proteinExistence type="predicted"/>
<dbReference type="Proteomes" id="UP000030645">
    <property type="component" value="Unassembled WGS sequence"/>
</dbReference>
<evidence type="ECO:0000313" key="2">
    <source>
        <dbReference type="Proteomes" id="UP000030645"/>
    </source>
</evidence>
<keyword evidence="2" id="KW-1185">Reference proteome</keyword>
<gene>
    <name evidence="1" type="ORF">L484_013428</name>
</gene>
<evidence type="ECO:0000313" key="1">
    <source>
        <dbReference type="EMBL" id="EXB80101.1"/>
    </source>
</evidence>
<name>W9RKZ5_9ROSA</name>
<accession>W9RKZ5</accession>
<dbReference type="AlphaFoldDB" id="W9RKZ5"/>
<sequence length="79" mass="8892">MGNYHDPRPRWLCGDLPYANYSGADGCNVVNNGGIWWISVKIPINIHVDTSRLEEMKRSVCIFPVEARGGEHWSAFSAE</sequence>
<organism evidence="1 2">
    <name type="scientific">Morus notabilis</name>
    <dbReference type="NCBI Taxonomy" id="981085"/>
    <lineage>
        <taxon>Eukaryota</taxon>
        <taxon>Viridiplantae</taxon>
        <taxon>Streptophyta</taxon>
        <taxon>Embryophyta</taxon>
        <taxon>Tracheophyta</taxon>
        <taxon>Spermatophyta</taxon>
        <taxon>Magnoliopsida</taxon>
        <taxon>eudicotyledons</taxon>
        <taxon>Gunneridae</taxon>
        <taxon>Pentapetalae</taxon>
        <taxon>rosids</taxon>
        <taxon>fabids</taxon>
        <taxon>Rosales</taxon>
        <taxon>Moraceae</taxon>
        <taxon>Moreae</taxon>
        <taxon>Morus</taxon>
    </lineage>
</organism>
<dbReference type="EMBL" id="KE344800">
    <property type="protein sequence ID" value="EXB80101.1"/>
    <property type="molecule type" value="Genomic_DNA"/>
</dbReference>
<protein>
    <submittedName>
        <fullName evidence="1">Uncharacterized protein</fullName>
    </submittedName>
</protein>
<reference evidence="2" key="1">
    <citation type="submission" date="2013-01" db="EMBL/GenBank/DDBJ databases">
        <title>Draft Genome Sequence of a Mulberry Tree, Morus notabilis C.K. Schneid.</title>
        <authorList>
            <person name="He N."/>
            <person name="Zhao S."/>
        </authorList>
    </citation>
    <scope>NUCLEOTIDE SEQUENCE</scope>
</reference>